<dbReference type="GO" id="GO:0005524">
    <property type="term" value="F:ATP binding"/>
    <property type="evidence" value="ECO:0007669"/>
    <property type="project" value="UniProtKB-KW"/>
</dbReference>
<dbReference type="Gene3D" id="3.40.50.300">
    <property type="entry name" value="P-loop containing nucleotide triphosphate hydrolases"/>
    <property type="match status" value="2"/>
</dbReference>
<protein>
    <submittedName>
        <fullName evidence="6">Lincosamide and streptogramin A transport system ATP-binding/permease protein</fullName>
    </submittedName>
</protein>
<gene>
    <name evidence="6" type="ORF">J2S10_002459</name>
</gene>
<evidence type="ECO:0000259" key="5">
    <source>
        <dbReference type="PROSITE" id="PS50893"/>
    </source>
</evidence>
<dbReference type="InterPro" id="IPR003593">
    <property type="entry name" value="AAA+_ATPase"/>
</dbReference>
<comment type="caution">
    <text evidence="6">The sequence shown here is derived from an EMBL/GenBank/DDBJ whole genome shotgun (WGS) entry which is preliminary data.</text>
</comment>
<dbReference type="NCBIfam" id="NF000355">
    <property type="entry name" value="ribo_prot_ABC_F"/>
    <property type="match status" value="1"/>
</dbReference>
<dbReference type="InterPro" id="IPR027417">
    <property type="entry name" value="P-loop_NTPase"/>
</dbReference>
<evidence type="ECO:0000256" key="1">
    <source>
        <dbReference type="ARBA" id="ARBA00022741"/>
    </source>
</evidence>
<dbReference type="PROSITE" id="PS50893">
    <property type="entry name" value="ABC_TRANSPORTER_2"/>
    <property type="match status" value="2"/>
</dbReference>
<sequence length="500" mass="57397">MIYKGGIIMSMIQVQDLTFSYPGSFDNIFEGVNFQIDSDWKLGFIGRNGRGKTTFFNLLLGNYEYSGKIVSSVEFNYFPYPVSDKNKYTHEIFEEICPQAEDWEFLREISYLNVDAEVMYRPFKTLSNGEQTKVLLAALFLNEGQFLLIDEPTNHLDTDARKMVSDYLRKKKGFILISHDRIFLDGCVDHILSINRANIEVQSGNYSSWKLNFDRQQEHEEATNQRLQKDIGRLKQSSKRSADWSNQVEASKNGTTNSGSKLDKGFVGHKAAKMMKRAKNLESRQQKAIEEKSKLLKNVEKTESLKLEPLEFQSNELIVLADVSVKYDDHVVNKPISFKVEQGDRIVLDGKNGSGKSSILKLILGNPIQHTGTMNLGSGLIISYVQQDTSHLKGLLSDFIEMHEIDETLFKSILRKMDFDRIQFEKDISHYSGGQKKKLLIAKSLCKKAHLYIWDEPLNFIDIYSRMQIEELIQRFNPTMVIVEHDQAFQQTVATKTISM</sequence>
<dbReference type="EMBL" id="JAUSTW010000003">
    <property type="protein sequence ID" value="MDQ0199301.1"/>
    <property type="molecule type" value="Genomic_DNA"/>
</dbReference>
<dbReference type="PANTHER" id="PTHR42855:SF2">
    <property type="entry name" value="DRUG RESISTANCE ABC TRANSPORTER,ATP-BINDING PROTEIN"/>
    <property type="match status" value="1"/>
</dbReference>
<dbReference type="PANTHER" id="PTHR42855">
    <property type="entry name" value="ABC TRANSPORTER ATP-BINDING SUBUNIT"/>
    <property type="match status" value="1"/>
</dbReference>
<evidence type="ECO:0000256" key="2">
    <source>
        <dbReference type="ARBA" id="ARBA00022840"/>
    </source>
</evidence>
<evidence type="ECO:0000256" key="3">
    <source>
        <dbReference type="SAM" id="Coils"/>
    </source>
</evidence>
<feature type="domain" description="ABC transporter" evidence="5">
    <location>
        <begin position="12"/>
        <end position="221"/>
    </location>
</feature>
<dbReference type="PROSITE" id="PS00211">
    <property type="entry name" value="ABC_TRANSPORTER_1"/>
    <property type="match status" value="1"/>
</dbReference>
<dbReference type="CDD" id="cd03221">
    <property type="entry name" value="ABCF_EF-3"/>
    <property type="match status" value="2"/>
</dbReference>
<dbReference type="SUPFAM" id="SSF52540">
    <property type="entry name" value="P-loop containing nucleoside triphosphate hydrolases"/>
    <property type="match status" value="2"/>
</dbReference>
<keyword evidence="7" id="KW-1185">Reference proteome</keyword>
<accession>A0ABT9XUX6</accession>
<name>A0ABT9XUX6_9BACI</name>
<keyword evidence="1" id="KW-0547">Nucleotide-binding</keyword>
<dbReference type="InterPro" id="IPR051309">
    <property type="entry name" value="ABCF_ATPase"/>
</dbReference>
<feature type="compositionally biased region" description="Polar residues" evidence="4">
    <location>
        <begin position="243"/>
        <end position="260"/>
    </location>
</feature>
<dbReference type="Proteomes" id="UP001224122">
    <property type="component" value="Unassembled WGS sequence"/>
</dbReference>
<feature type="domain" description="ABC transporter" evidence="5">
    <location>
        <begin position="318"/>
        <end position="500"/>
    </location>
</feature>
<feature type="compositionally biased region" description="Basic and acidic residues" evidence="4">
    <location>
        <begin position="220"/>
        <end position="233"/>
    </location>
</feature>
<evidence type="ECO:0000313" key="7">
    <source>
        <dbReference type="Proteomes" id="UP001224122"/>
    </source>
</evidence>
<dbReference type="InterPro" id="IPR003439">
    <property type="entry name" value="ABC_transporter-like_ATP-bd"/>
</dbReference>
<dbReference type="Pfam" id="PF00005">
    <property type="entry name" value="ABC_tran"/>
    <property type="match status" value="2"/>
</dbReference>
<reference evidence="6 7" key="1">
    <citation type="submission" date="2023-07" db="EMBL/GenBank/DDBJ databases">
        <title>Genomic Encyclopedia of Type Strains, Phase IV (KMG-IV): sequencing the most valuable type-strain genomes for metagenomic binning, comparative biology and taxonomic classification.</title>
        <authorList>
            <person name="Goeker M."/>
        </authorList>
    </citation>
    <scope>NUCLEOTIDE SEQUENCE [LARGE SCALE GENOMIC DNA]</scope>
    <source>
        <strain evidence="6 7">DSM 27594</strain>
    </source>
</reference>
<dbReference type="InterPro" id="IPR017871">
    <property type="entry name" value="ABC_transporter-like_CS"/>
</dbReference>
<evidence type="ECO:0000256" key="4">
    <source>
        <dbReference type="SAM" id="MobiDB-lite"/>
    </source>
</evidence>
<feature type="coiled-coil region" evidence="3">
    <location>
        <begin position="271"/>
        <end position="298"/>
    </location>
</feature>
<organism evidence="6 7">
    <name type="scientific">Neobacillus ginsengisoli</name>
    <dbReference type="NCBI Taxonomy" id="904295"/>
    <lineage>
        <taxon>Bacteria</taxon>
        <taxon>Bacillati</taxon>
        <taxon>Bacillota</taxon>
        <taxon>Bacilli</taxon>
        <taxon>Bacillales</taxon>
        <taxon>Bacillaceae</taxon>
        <taxon>Neobacillus</taxon>
    </lineage>
</organism>
<feature type="region of interest" description="Disordered" evidence="4">
    <location>
        <begin position="220"/>
        <end position="264"/>
    </location>
</feature>
<proteinExistence type="predicted"/>
<keyword evidence="2 6" id="KW-0067">ATP-binding</keyword>
<dbReference type="NCBIfam" id="NF000167">
    <property type="entry name" value="ABCF_Lsa_all"/>
    <property type="match status" value="1"/>
</dbReference>
<dbReference type="SMART" id="SM00382">
    <property type="entry name" value="AAA"/>
    <property type="match status" value="2"/>
</dbReference>
<keyword evidence="3" id="KW-0175">Coiled coil</keyword>
<evidence type="ECO:0000313" key="6">
    <source>
        <dbReference type="EMBL" id="MDQ0199301.1"/>
    </source>
</evidence>